<dbReference type="Proteomes" id="UP000242146">
    <property type="component" value="Unassembled WGS sequence"/>
</dbReference>
<proteinExistence type="predicted"/>
<evidence type="ECO:0000313" key="2">
    <source>
        <dbReference type="EMBL" id="ORX47459.1"/>
    </source>
</evidence>
<feature type="region of interest" description="Disordered" evidence="1">
    <location>
        <begin position="284"/>
        <end position="308"/>
    </location>
</feature>
<dbReference type="AlphaFoldDB" id="A0A1X2G830"/>
<protein>
    <submittedName>
        <fullName evidence="2">Uncharacterized protein</fullName>
    </submittedName>
</protein>
<dbReference type="EMBL" id="MCGT01000033">
    <property type="protein sequence ID" value="ORX47459.1"/>
    <property type="molecule type" value="Genomic_DNA"/>
</dbReference>
<keyword evidence="3" id="KW-1185">Reference proteome</keyword>
<gene>
    <name evidence="2" type="ORF">DM01DRAFT_322926</name>
</gene>
<feature type="compositionally biased region" description="Low complexity" evidence="1">
    <location>
        <begin position="296"/>
        <end position="308"/>
    </location>
</feature>
<feature type="compositionally biased region" description="Low complexity" evidence="1">
    <location>
        <begin position="64"/>
        <end position="86"/>
    </location>
</feature>
<comment type="caution">
    <text evidence="2">The sequence shown here is derived from an EMBL/GenBank/DDBJ whole genome shotgun (WGS) entry which is preliminary data.</text>
</comment>
<name>A0A1X2G830_9FUNG</name>
<accession>A0A1X2G830</accession>
<dbReference type="STRING" id="101127.A0A1X2G830"/>
<evidence type="ECO:0000313" key="3">
    <source>
        <dbReference type="Proteomes" id="UP000242146"/>
    </source>
</evidence>
<feature type="region of interest" description="Disordered" evidence="1">
    <location>
        <begin position="323"/>
        <end position="345"/>
    </location>
</feature>
<organism evidence="2 3">
    <name type="scientific">Hesseltinella vesiculosa</name>
    <dbReference type="NCBI Taxonomy" id="101127"/>
    <lineage>
        <taxon>Eukaryota</taxon>
        <taxon>Fungi</taxon>
        <taxon>Fungi incertae sedis</taxon>
        <taxon>Mucoromycota</taxon>
        <taxon>Mucoromycotina</taxon>
        <taxon>Mucoromycetes</taxon>
        <taxon>Mucorales</taxon>
        <taxon>Cunninghamellaceae</taxon>
        <taxon>Hesseltinella</taxon>
    </lineage>
</organism>
<evidence type="ECO:0000256" key="1">
    <source>
        <dbReference type="SAM" id="MobiDB-lite"/>
    </source>
</evidence>
<feature type="compositionally biased region" description="Pro residues" evidence="1">
    <location>
        <begin position="323"/>
        <end position="332"/>
    </location>
</feature>
<feature type="region of interest" description="Disordered" evidence="1">
    <location>
        <begin position="64"/>
        <end position="87"/>
    </location>
</feature>
<dbReference type="OrthoDB" id="4088568at2759"/>
<reference evidence="2 3" key="1">
    <citation type="submission" date="2016-07" db="EMBL/GenBank/DDBJ databases">
        <title>Pervasive Adenine N6-methylation of Active Genes in Fungi.</title>
        <authorList>
            <consortium name="DOE Joint Genome Institute"/>
            <person name="Mondo S.J."/>
            <person name="Dannebaum R.O."/>
            <person name="Kuo R.C."/>
            <person name="Labutti K."/>
            <person name="Haridas S."/>
            <person name="Kuo A."/>
            <person name="Salamov A."/>
            <person name="Ahrendt S.R."/>
            <person name="Lipzen A."/>
            <person name="Sullivan W."/>
            <person name="Andreopoulos W.B."/>
            <person name="Clum A."/>
            <person name="Lindquist E."/>
            <person name="Daum C."/>
            <person name="Ramamoorthy G.K."/>
            <person name="Gryganskyi A."/>
            <person name="Culley D."/>
            <person name="Magnuson J.K."/>
            <person name="James T.Y."/>
            <person name="O'Malley M.A."/>
            <person name="Stajich J.E."/>
            <person name="Spatafora J.W."/>
            <person name="Visel A."/>
            <person name="Grigoriev I.V."/>
        </authorList>
    </citation>
    <scope>NUCLEOTIDE SEQUENCE [LARGE SCALE GENOMIC DNA]</scope>
    <source>
        <strain evidence="2 3">NRRL 3301</strain>
    </source>
</reference>
<sequence>MLYSSVERKCKETEAEDPKSIPWLLKLRPSTSTKDTPSTRIMHTPLSTSAPLSTLMTNKKEPMASVSSSSSTAVPSTCSNSTTTNTPKKDEVVHLHYHYVLQDQKIPIDAMSSSISANSIPFSSTASLSSGSFCGTCQMDDIPCQHHSQHHYTIPSLPPPVAAARPPSRRHHPYSSTYTRACQLLDRLQGTDVRTLNRRLRQTFDMIQVASMSNTLLESILVDIGQLGDADDHVELDHNDVMVQLTQRMLKEIGDLRMIMNALQTDYVKKVMELEAWVEQDVRRKQLQQQSPPPSATASPSTASATSPPPSFAALSFLLLSPPPTRPKPLPNPSHSSSTLATPTIVKPSPSLSIPTIKASARRSIRGVSPSASLDHLLDHRKSALGYANWLTKNKEAHPFVMA</sequence>